<sequence>MLIAIASLQQPTFHSEFSWPRKPGQSMTDYVSQELSRRMQFVSDRLDTAAQAAQELYPDRTCLFFTLPEFFWNLPWDSVRNEEELLEFGWACMDRMPECMELLMSWARVETHGKIILLAGSCATLIKVGEGQGAYFDVVNYLLSVNNFNFRNDGLPELSMWPKRHVSGIDFGEHASSEDGYWFFKLSEDLTIKVKTLSSVAAEQNAAGSFNSAFSNTLIPGVTFSVNLCLDYTVVQAGERDQELEAIGSKIDFLIACGMSFQEGPIYPQSVQFAARNDGMGEGSCEFARVEAGAITQVLPAVTIEDTLYLISVELD</sequence>
<keyword evidence="2" id="KW-1185">Reference proteome</keyword>
<organism evidence="1 2">
    <name type="scientific">Pseudomonas violetae</name>
    <dbReference type="NCBI Taxonomy" id="2915813"/>
    <lineage>
        <taxon>Bacteria</taxon>
        <taxon>Pseudomonadati</taxon>
        <taxon>Pseudomonadota</taxon>
        <taxon>Gammaproteobacteria</taxon>
        <taxon>Pseudomonadales</taxon>
        <taxon>Pseudomonadaceae</taxon>
        <taxon>Pseudomonas</taxon>
    </lineage>
</organism>
<protein>
    <submittedName>
        <fullName evidence="1">Uncharacterized protein</fullName>
    </submittedName>
</protein>
<comment type="caution">
    <text evidence="1">The sequence shown here is derived from an EMBL/GenBank/DDBJ whole genome shotgun (WGS) entry which is preliminary data.</text>
</comment>
<proteinExistence type="predicted"/>
<evidence type="ECO:0000313" key="1">
    <source>
        <dbReference type="EMBL" id="MCK1793664.1"/>
    </source>
</evidence>
<evidence type="ECO:0000313" key="2">
    <source>
        <dbReference type="Proteomes" id="UP001299876"/>
    </source>
</evidence>
<accession>A0ABT0F747</accession>
<name>A0ABT0F747_9PSED</name>
<gene>
    <name evidence="1" type="ORF">L9059_26515</name>
</gene>
<dbReference type="Proteomes" id="UP001299876">
    <property type="component" value="Unassembled WGS sequence"/>
</dbReference>
<dbReference type="RefSeq" id="WP_247293852.1">
    <property type="nucleotide sequence ID" value="NZ_JAKNRW010000039.1"/>
</dbReference>
<dbReference type="EMBL" id="JAKNRW010000039">
    <property type="protein sequence ID" value="MCK1793664.1"/>
    <property type="molecule type" value="Genomic_DNA"/>
</dbReference>
<reference evidence="1 2" key="1">
    <citation type="submission" date="2022-02" db="EMBL/GenBank/DDBJ databases">
        <title>Comparative genomics of the first Antarctic Pseudomonas spp. capable of biotransforming 2,4,6-Trinitrotoluene.</title>
        <authorList>
            <person name="Cabrera M.A."/>
            <person name="Marquez S.L."/>
            <person name="Perez-Donoso J.M."/>
        </authorList>
    </citation>
    <scope>NUCLEOTIDE SEQUENCE [LARGE SCALE GENOMIC DNA]</scope>
    <source>
        <strain evidence="1 2">TNT19</strain>
    </source>
</reference>